<dbReference type="AlphaFoldDB" id="A0AAW1HTX3"/>
<organism evidence="2 3">
    <name type="scientific">Popillia japonica</name>
    <name type="common">Japanese beetle</name>
    <dbReference type="NCBI Taxonomy" id="7064"/>
    <lineage>
        <taxon>Eukaryota</taxon>
        <taxon>Metazoa</taxon>
        <taxon>Ecdysozoa</taxon>
        <taxon>Arthropoda</taxon>
        <taxon>Hexapoda</taxon>
        <taxon>Insecta</taxon>
        <taxon>Pterygota</taxon>
        <taxon>Neoptera</taxon>
        <taxon>Endopterygota</taxon>
        <taxon>Coleoptera</taxon>
        <taxon>Polyphaga</taxon>
        <taxon>Scarabaeiformia</taxon>
        <taxon>Scarabaeidae</taxon>
        <taxon>Rutelinae</taxon>
        <taxon>Popillia</taxon>
    </lineage>
</organism>
<sequence length="81" mass="9296">MLQFVTENDPVTESETNLTQEYGKDRDEDDEIFFDGTLEDRIYARSFCQSTAPTPLTYSINSSRLLNNDRCALLPPCWLSP</sequence>
<dbReference type="EMBL" id="JASPKY010000941">
    <property type="protein sequence ID" value="KAK9680035.1"/>
    <property type="molecule type" value="Genomic_DNA"/>
</dbReference>
<gene>
    <name evidence="2" type="ORF">QE152_g39476</name>
</gene>
<protein>
    <submittedName>
        <fullName evidence="2">Uncharacterized protein</fullName>
    </submittedName>
</protein>
<evidence type="ECO:0000256" key="1">
    <source>
        <dbReference type="SAM" id="MobiDB-lite"/>
    </source>
</evidence>
<name>A0AAW1HTX3_POPJA</name>
<proteinExistence type="predicted"/>
<comment type="caution">
    <text evidence="2">The sequence shown here is derived from an EMBL/GenBank/DDBJ whole genome shotgun (WGS) entry which is preliminary data.</text>
</comment>
<accession>A0AAW1HTX3</accession>
<feature type="region of interest" description="Disordered" evidence="1">
    <location>
        <begin position="1"/>
        <end position="24"/>
    </location>
</feature>
<keyword evidence="3" id="KW-1185">Reference proteome</keyword>
<dbReference type="Proteomes" id="UP001458880">
    <property type="component" value="Unassembled WGS sequence"/>
</dbReference>
<evidence type="ECO:0000313" key="2">
    <source>
        <dbReference type="EMBL" id="KAK9680035.1"/>
    </source>
</evidence>
<feature type="compositionally biased region" description="Polar residues" evidence="1">
    <location>
        <begin position="1"/>
        <end position="20"/>
    </location>
</feature>
<evidence type="ECO:0000313" key="3">
    <source>
        <dbReference type="Proteomes" id="UP001458880"/>
    </source>
</evidence>
<reference evidence="2 3" key="1">
    <citation type="journal article" date="2024" name="BMC Genomics">
        <title>De novo assembly and annotation of Popillia japonica's genome with initial clues to its potential as an invasive pest.</title>
        <authorList>
            <person name="Cucini C."/>
            <person name="Boschi S."/>
            <person name="Funari R."/>
            <person name="Cardaioli E."/>
            <person name="Iannotti N."/>
            <person name="Marturano G."/>
            <person name="Paoli F."/>
            <person name="Bruttini M."/>
            <person name="Carapelli A."/>
            <person name="Frati F."/>
            <person name="Nardi F."/>
        </authorList>
    </citation>
    <scope>NUCLEOTIDE SEQUENCE [LARGE SCALE GENOMIC DNA]</scope>
    <source>
        <strain evidence="2">DMR45628</strain>
    </source>
</reference>